<evidence type="ECO:0000313" key="2">
    <source>
        <dbReference type="Proteomes" id="UP000268014"/>
    </source>
</evidence>
<gene>
    <name evidence="1" type="ORF">HPLM_LOCUS20259</name>
</gene>
<proteinExistence type="predicted"/>
<sequence length="87" mass="9957">MPSIFFECVYRVLFQLAATPSNPKHTNNLEIAVASHHAHGEHQNSETLRQLRHLIQGRRQTPEMAVGWWKWAMTMIGGVAELAVYVF</sequence>
<dbReference type="AlphaFoldDB" id="A0A3P7Y4F4"/>
<name>A0A3P7Y4F4_HAEPC</name>
<evidence type="ECO:0000313" key="1">
    <source>
        <dbReference type="EMBL" id="VDO82500.1"/>
    </source>
</evidence>
<organism evidence="1 2">
    <name type="scientific">Haemonchus placei</name>
    <name type="common">Barber's pole worm</name>
    <dbReference type="NCBI Taxonomy" id="6290"/>
    <lineage>
        <taxon>Eukaryota</taxon>
        <taxon>Metazoa</taxon>
        <taxon>Ecdysozoa</taxon>
        <taxon>Nematoda</taxon>
        <taxon>Chromadorea</taxon>
        <taxon>Rhabditida</taxon>
        <taxon>Rhabditina</taxon>
        <taxon>Rhabditomorpha</taxon>
        <taxon>Strongyloidea</taxon>
        <taxon>Trichostrongylidae</taxon>
        <taxon>Haemonchus</taxon>
    </lineage>
</organism>
<keyword evidence="2" id="KW-1185">Reference proteome</keyword>
<dbReference type="OrthoDB" id="10457028at2759"/>
<protein>
    <submittedName>
        <fullName evidence="1">Uncharacterized protein</fullName>
    </submittedName>
</protein>
<dbReference type="EMBL" id="UZAF01022012">
    <property type="protein sequence ID" value="VDO82500.1"/>
    <property type="molecule type" value="Genomic_DNA"/>
</dbReference>
<accession>A0A3P7Y4F4</accession>
<dbReference type="STRING" id="6290.A0A3P7Y4F4"/>
<dbReference type="Proteomes" id="UP000268014">
    <property type="component" value="Unassembled WGS sequence"/>
</dbReference>
<reference evidence="1 2" key="1">
    <citation type="submission" date="2018-11" db="EMBL/GenBank/DDBJ databases">
        <authorList>
            <consortium name="Pathogen Informatics"/>
        </authorList>
    </citation>
    <scope>NUCLEOTIDE SEQUENCE [LARGE SCALE GENOMIC DNA]</scope>
    <source>
        <strain evidence="1 2">MHpl1</strain>
    </source>
</reference>